<reference evidence="3" key="1">
    <citation type="submission" date="2016-10" db="EMBL/GenBank/DDBJ databases">
        <authorList>
            <person name="Varghese N."/>
            <person name="Submissions S."/>
        </authorList>
    </citation>
    <scope>NUCLEOTIDE SEQUENCE [LARGE SCALE GENOMIC DNA]</scope>
    <source>
        <strain evidence="3">Nm44</strain>
    </source>
</reference>
<evidence type="ECO:0000313" key="2">
    <source>
        <dbReference type="EMBL" id="SFM28659.1"/>
    </source>
</evidence>
<dbReference type="NCBIfam" id="NF033563">
    <property type="entry name" value="transpos_IS30"/>
    <property type="match status" value="1"/>
</dbReference>
<dbReference type="PANTHER" id="PTHR10948">
    <property type="entry name" value="TRANSPOSASE"/>
    <property type="match status" value="1"/>
</dbReference>
<dbReference type="OrthoDB" id="9803231at2"/>
<protein>
    <recommendedName>
        <fullName evidence="1">Integrase catalytic domain-containing protein</fullName>
    </recommendedName>
</protein>
<evidence type="ECO:0000259" key="1">
    <source>
        <dbReference type="PROSITE" id="PS50994"/>
    </source>
</evidence>
<accession>A0A1I4PLG3</accession>
<keyword evidence="3" id="KW-1185">Reference proteome</keyword>
<dbReference type="GO" id="GO:0015074">
    <property type="term" value="P:DNA integration"/>
    <property type="evidence" value="ECO:0007669"/>
    <property type="project" value="InterPro"/>
</dbReference>
<dbReference type="EMBL" id="FOUB01000021">
    <property type="protein sequence ID" value="SFM28659.1"/>
    <property type="molecule type" value="Genomic_DNA"/>
</dbReference>
<dbReference type="InterPro" id="IPR051917">
    <property type="entry name" value="Transposase-Integrase"/>
</dbReference>
<dbReference type="RefSeq" id="WP_143083386.1">
    <property type="nucleotide sequence ID" value="NZ_FOUB01000021.1"/>
</dbReference>
<dbReference type="PANTHER" id="PTHR10948:SF23">
    <property type="entry name" value="TRANSPOSASE INSI FOR INSERTION SEQUENCE ELEMENT IS30A-RELATED"/>
    <property type="match status" value="1"/>
</dbReference>
<dbReference type="PROSITE" id="PS50994">
    <property type="entry name" value="INTEGRASE"/>
    <property type="match status" value="1"/>
</dbReference>
<evidence type="ECO:0000313" key="3">
    <source>
        <dbReference type="Proteomes" id="UP000183287"/>
    </source>
</evidence>
<dbReference type="InterPro" id="IPR053392">
    <property type="entry name" value="Transposase_IS30-like"/>
</dbReference>
<dbReference type="InterPro" id="IPR012337">
    <property type="entry name" value="RNaseH-like_sf"/>
</dbReference>
<dbReference type="InterPro" id="IPR001584">
    <property type="entry name" value="Integrase_cat-core"/>
</dbReference>
<gene>
    <name evidence="2" type="ORF">SAMN05421863_102121</name>
</gene>
<dbReference type="GO" id="GO:0005829">
    <property type="term" value="C:cytosol"/>
    <property type="evidence" value="ECO:0007669"/>
    <property type="project" value="TreeGrafter"/>
</dbReference>
<dbReference type="Gene3D" id="3.30.420.10">
    <property type="entry name" value="Ribonuclease H-like superfamily/Ribonuclease H"/>
    <property type="match status" value="1"/>
</dbReference>
<dbReference type="AlphaFoldDB" id="A0A1I4PLG3"/>
<dbReference type="Proteomes" id="UP000183287">
    <property type="component" value="Unassembled WGS sequence"/>
</dbReference>
<dbReference type="GO" id="GO:0003676">
    <property type="term" value="F:nucleic acid binding"/>
    <property type="evidence" value="ECO:0007669"/>
    <property type="project" value="InterPro"/>
</dbReference>
<dbReference type="GO" id="GO:0032196">
    <property type="term" value="P:transposition"/>
    <property type="evidence" value="ECO:0007669"/>
    <property type="project" value="TreeGrafter"/>
</dbReference>
<dbReference type="SUPFAM" id="SSF53098">
    <property type="entry name" value="Ribonuclease H-like"/>
    <property type="match status" value="1"/>
</dbReference>
<dbReference type="GO" id="GO:0004803">
    <property type="term" value="F:transposase activity"/>
    <property type="evidence" value="ECO:0007669"/>
    <property type="project" value="TreeGrafter"/>
</dbReference>
<organism evidence="2 3">
    <name type="scientific">Nitrosomonas communis</name>
    <dbReference type="NCBI Taxonomy" id="44574"/>
    <lineage>
        <taxon>Bacteria</taxon>
        <taxon>Pseudomonadati</taxon>
        <taxon>Pseudomonadota</taxon>
        <taxon>Betaproteobacteria</taxon>
        <taxon>Nitrosomonadales</taxon>
        <taxon>Nitrosomonadaceae</taxon>
        <taxon>Nitrosomonas</taxon>
    </lineage>
</organism>
<proteinExistence type="predicted"/>
<dbReference type="InterPro" id="IPR036397">
    <property type="entry name" value="RNaseH_sf"/>
</dbReference>
<feature type="domain" description="Integrase catalytic" evidence="1">
    <location>
        <begin position="1"/>
        <end position="86"/>
    </location>
</feature>
<name>A0A1I4PLG3_9PROT</name>
<sequence length="86" mass="9975">MHTLTFDNGMEFAKHEEVANTLECETYFVKPYHSWKGGQNENANGLLGQYFPKTMGLLDVTTQQVLEAVHKPNSRPRKCLEFRTHY</sequence>